<dbReference type="Proteomes" id="UP001168540">
    <property type="component" value="Unassembled WGS sequence"/>
</dbReference>
<organism evidence="1 2">
    <name type="scientific">Crenobacter oryzisoli</name>
    <dbReference type="NCBI Taxonomy" id="3056844"/>
    <lineage>
        <taxon>Bacteria</taxon>
        <taxon>Pseudomonadati</taxon>
        <taxon>Pseudomonadota</taxon>
        <taxon>Betaproteobacteria</taxon>
        <taxon>Neisseriales</taxon>
        <taxon>Neisseriaceae</taxon>
        <taxon>Crenobacter</taxon>
    </lineage>
</organism>
<protein>
    <submittedName>
        <fullName evidence="1">Uncharacterized protein</fullName>
    </submittedName>
</protein>
<dbReference type="RefSeq" id="WP_289831511.1">
    <property type="nucleotide sequence ID" value="NZ_JAUEDK010000045.1"/>
</dbReference>
<evidence type="ECO:0000313" key="2">
    <source>
        <dbReference type="Proteomes" id="UP001168540"/>
    </source>
</evidence>
<gene>
    <name evidence="1" type="ORF">QU481_18685</name>
</gene>
<keyword evidence="2" id="KW-1185">Reference proteome</keyword>
<accession>A0ABT7XSV3</accession>
<sequence>MPHHPSTLHRHTIITTISRTRRTGTIIQHIVRHTITPIIVGRRITINAYIIDPTLLGSIADV</sequence>
<proteinExistence type="predicted"/>
<comment type="caution">
    <text evidence="1">The sequence shown here is derived from an EMBL/GenBank/DDBJ whole genome shotgun (WGS) entry which is preliminary data.</text>
</comment>
<evidence type="ECO:0000313" key="1">
    <source>
        <dbReference type="EMBL" id="MDN0076875.1"/>
    </source>
</evidence>
<dbReference type="EMBL" id="JAUEDK010000045">
    <property type="protein sequence ID" value="MDN0076875.1"/>
    <property type="molecule type" value="Genomic_DNA"/>
</dbReference>
<reference evidence="1" key="1">
    <citation type="submission" date="2023-06" db="EMBL/GenBank/DDBJ databases">
        <authorList>
            <person name="Zhang S."/>
        </authorList>
    </citation>
    <scope>NUCLEOTIDE SEQUENCE</scope>
    <source>
        <strain evidence="1">SG2303</strain>
    </source>
</reference>
<name>A0ABT7XSV3_9NEIS</name>